<dbReference type="Pfam" id="PF01031">
    <property type="entry name" value="Dynamin_M"/>
    <property type="match status" value="1"/>
</dbReference>
<accession>A0A9Q0RUC3</accession>
<keyword evidence="2" id="KW-0342">GTP-binding</keyword>
<dbReference type="Pfam" id="PF00350">
    <property type="entry name" value="Dynamin_N"/>
    <property type="match status" value="1"/>
</dbReference>
<dbReference type="Gene3D" id="3.40.50.300">
    <property type="entry name" value="P-loop containing nucleotide triphosphate hydrolases"/>
    <property type="match status" value="1"/>
</dbReference>
<comment type="caution">
    <text evidence="5">The sequence shown here is derived from an EMBL/GenBank/DDBJ whole genome shotgun (WGS) entry which is preliminary data.</text>
</comment>
<keyword evidence="3" id="KW-0175">Coiled coil</keyword>
<evidence type="ECO:0000256" key="3">
    <source>
        <dbReference type="SAM" id="Coils"/>
    </source>
</evidence>
<feature type="non-terminal residue" evidence="5">
    <location>
        <position position="281"/>
    </location>
</feature>
<dbReference type="SMART" id="SM00053">
    <property type="entry name" value="DYNc"/>
    <property type="match status" value="1"/>
</dbReference>
<dbReference type="InterPro" id="IPR000375">
    <property type="entry name" value="Dynamin_stalk"/>
</dbReference>
<dbReference type="InterPro" id="IPR022812">
    <property type="entry name" value="Dynamin"/>
</dbReference>
<dbReference type="GO" id="GO:0031623">
    <property type="term" value="P:receptor internalization"/>
    <property type="evidence" value="ECO:0007669"/>
    <property type="project" value="TreeGrafter"/>
</dbReference>
<keyword evidence="1" id="KW-0547">Nucleotide-binding</keyword>
<dbReference type="PANTHER" id="PTHR11566">
    <property type="entry name" value="DYNAMIN"/>
    <property type="match status" value="1"/>
</dbReference>
<dbReference type="InterPro" id="IPR027417">
    <property type="entry name" value="P-loop_NTPase"/>
</dbReference>
<name>A0A9Q0RUC3_9DIPT</name>
<evidence type="ECO:0000259" key="4">
    <source>
        <dbReference type="PROSITE" id="PS51718"/>
    </source>
</evidence>
<feature type="domain" description="Dynamin-type G" evidence="4">
    <location>
        <begin position="1"/>
        <end position="233"/>
    </location>
</feature>
<feature type="coiled-coil region" evidence="3">
    <location>
        <begin position="192"/>
        <end position="223"/>
    </location>
</feature>
<dbReference type="GO" id="GO:0008017">
    <property type="term" value="F:microtubule binding"/>
    <property type="evidence" value="ECO:0007669"/>
    <property type="project" value="TreeGrafter"/>
</dbReference>
<dbReference type="GO" id="GO:0003924">
    <property type="term" value="F:GTPase activity"/>
    <property type="evidence" value="ECO:0007669"/>
    <property type="project" value="InterPro"/>
</dbReference>
<organism evidence="5 6">
    <name type="scientific">Pseudolycoriella hygida</name>
    <dbReference type="NCBI Taxonomy" id="35572"/>
    <lineage>
        <taxon>Eukaryota</taxon>
        <taxon>Metazoa</taxon>
        <taxon>Ecdysozoa</taxon>
        <taxon>Arthropoda</taxon>
        <taxon>Hexapoda</taxon>
        <taxon>Insecta</taxon>
        <taxon>Pterygota</taxon>
        <taxon>Neoptera</taxon>
        <taxon>Endopterygota</taxon>
        <taxon>Diptera</taxon>
        <taxon>Nematocera</taxon>
        <taxon>Sciaroidea</taxon>
        <taxon>Sciaridae</taxon>
        <taxon>Pseudolycoriella</taxon>
    </lineage>
</organism>
<dbReference type="InterPro" id="IPR030381">
    <property type="entry name" value="G_DYNAMIN_dom"/>
</dbReference>
<evidence type="ECO:0000256" key="2">
    <source>
        <dbReference type="ARBA" id="ARBA00023134"/>
    </source>
</evidence>
<dbReference type="GO" id="GO:0098793">
    <property type="term" value="C:presynapse"/>
    <property type="evidence" value="ECO:0007669"/>
    <property type="project" value="GOC"/>
</dbReference>
<dbReference type="GO" id="GO:0005886">
    <property type="term" value="C:plasma membrane"/>
    <property type="evidence" value="ECO:0007669"/>
    <property type="project" value="TreeGrafter"/>
</dbReference>
<dbReference type="GO" id="GO:0005525">
    <property type="term" value="F:GTP binding"/>
    <property type="evidence" value="ECO:0007669"/>
    <property type="project" value="UniProtKB-KW"/>
</dbReference>
<evidence type="ECO:0000313" key="5">
    <source>
        <dbReference type="EMBL" id="KAJ6634378.1"/>
    </source>
</evidence>
<dbReference type="GO" id="GO:0005737">
    <property type="term" value="C:cytoplasm"/>
    <property type="evidence" value="ECO:0007669"/>
    <property type="project" value="TreeGrafter"/>
</dbReference>
<reference evidence="5" key="1">
    <citation type="submission" date="2022-07" db="EMBL/GenBank/DDBJ databases">
        <authorList>
            <person name="Trinca V."/>
            <person name="Uliana J.V.C."/>
            <person name="Torres T.T."/>
            <person name="Ward R.J."/>
            <person name="Monesi N."/>
        </authorList>
    </citation>
    <scope>NUCLEOTIDE SEQUENCE</scope>
    <source>
        <strain evidence="5">HSMRA1968</strain>
        <tissue evidence="5">Whole embryos</tissue>
    </source>
</reference>
<dbReference type="GO" id="GO:0016185">
    <property type="term" value="P:synaptic vesicle budding from presynaptic endocytic zone membrane"/>
    <property type="evidence" value="ECO:0007669"/>
    <property type="project" value="TreeGrafter"/>
</dbReference>
<protein>
    <submittedName>
        <fullName evidence="5">Dynamin-2</fullName>
    </submittedName>
</protein>
<evidence type="ECO:0000256" key="1">
    <source>
        <dbReference type="ARBA" id="ARBA00022741"/>
    </source>
</evidence>
<evidence type="ECO:0000313" key="6">
    <source>
        <dbReference type="Proteomes" id="UP001151699"/>
    </source>
</evidence>
<feature type="non-terminal residue" evidence="5">
    <location>
        <position position="1"/>
    </location>
</feature>
<dbReference type="InterPro" id="IPR001401">
    <property type="entry name" value="Dynamin_GTPase"/>
</dbReference>
<dbReference type="PANTHER" id="PTHR11566:SF212">
    <property type="entry name" value="DYNAMIN"/>
    <property type="match status" value="1"/>
</dbReference>
<proteinExistence type="predicted"/>
<dbReference type="CDD" id="cd08771">
    <property type="entry name" value="DLP_1"/>
    <property type="match status" value="1"/>
</dbReference>
<dbReference type="PRINTS" id="PR00195">
    <property type="entry name" value="DYNAMIN"/>
</dbReference>
<dbReference type="PROSITE" id="PS51718">
    <property type="entry name" value="G_DYNAMIN_2"/>
    <property type="match status" value="1"/>
</dbReference>
<dbReference type="AlphaFoldDB" id="A0A9Q0RUC3"/>
<dbReference type="Proteomes" id="UP001151699">
    <property type="component" value="Unassembled WGS sequence"/>
</dbReference>
<dbReference type="EMBL" id="WJQU01000513">
    <property type="protein sequence ID" value="KAJ6634378.1"/>
    <property type="molecule type" value="Genomic_DNA"/>
</dbReference>
<dbReference type="InterPro" id="IPR045063">
    <property type="entry name" value="Dynamin_N"/>
</dbReference>
<gene>
    <name evidence="5" type="primary">Dnm2</name>
    <name evidence="5" type="ORF">Bhyg_17904</name>
</gene>
<dbReference type="SUPFAM" id="SSF52540">
    <property type="entry name" value="P-loop containing nucleoside triphosphate hydrolases"/>
    <property type="match status" value="1"/>
</dbReference>
<dbReference type="GO" id="GO:0005874">
    <property type="term" value="C:microtubule"/>
    <property type="evidence" value="ECO:0007669"/>
    <property type="project" value="TreeGrafter"/>
</dbReference>
<keyword evidence="6" id="KW-1185">Reference proteome</keyword>
<sequence>YGEFTHFKEDNVCKKIYDFDEIRAEIQAETDRVVGTNEGVSHIPINLRIHSPNVLNLTLVDLPGMLKIPIGDQANIGDQIKAIIRSFINNEKSIILAVSAANTDLANSDALEIAKQVDKNYSRTIGVLTKVDLMDRGTDARYIFDNRVKPLSGGYIGVVNRSQEDIVKGKDIKATLEFERDFFNKHDNAQLINRLKEEVRMHLTNLEKELNNFENVYPREKKDTIRLIFNIIYDLQQNFEIEMGSLSSNYIHNARLSHGAKIRHIFQEVLVCFSLIGSIQS</sequence>
<dbReference type="OrthoDB" id="5061070at2759"/>